<accession>A0A6I3KTR6</accession>
<reference evidence="1 2" key="1">
    <citation type="submission" date="2019-11" db="EMBL/GenBank/DDBJ databases">
        <title>Nocardia sp. nov. CT2-14 isolated from soil.</title>
        <authorList>
            <person name="Kanchanasin P."/>
            <person name="Tanasupawat S."/>
            <person name="Yuki M."/>
            <person name="Kudo T."/>
        </authorList>
    </citation>
    <scope>NUCLEOTIDE SEQUENCE [LARGE SCALE GENOMIC DNA]</scope>
    <source>
        <strain evidence="1 2">CT2-14</strain>
    </source>
</reference>
<dbReference type="RefSeq" id="WP_154786258.1">
    <property type="nucleotide sequence ID" value="NZ_WMBB01000001.1"/>
</dbReference>
<evidence type="ECO:0000313" key="2">
    <source>
        <dbReference type="Proteomes" id="UP000432464"/>
    </source>
</evidence>
<organism evidence="1 2">
    <name type="scientific">Nocardia aurantiaca</name>
    <dbReference type="NCBI Taxonomy" id="2675850"/>
    <lineage>
        <taxon>Bacteria</taxon>
        <taxon>Bacillati</taxon>
        <taxon>Actinomycetota</taxon>
        <taxon>Actinomycetes</taxon>
        <taxon>Mycobacteriales</taxon>
        <taxon>Nocardiaceae</taxon>
        <taxon>Nocardia</taxon>
    </lineage>
</organism>
<comment type="caution">
    <text evidence="1">The sequence shown here is derived from an EMBL/GenBank/DDBJ whole genome shotgun (WGS) entry which is preliminary data.</text>
</comment>
<keyword evidence="2" id="KW-1185">Reference proteome</keyword>
<sequence>MYEIGKYESVAEARSVAEAQMDCSIDWRLVPCFNAGTMYGYPGDEGSAPWKFIIKWGDDLE</sequence>
<evidence type="ECO:0000313" key="1">
    <source>
        <dbReference type="EMBL" id="MTE11825.1"/>
    </source>
</evidence>
<protein>
    <submittedName>
        <fullName evidence="1">Uncharacterized protein</fullName>
    </submittedName>
</protein>
<dbReference type="AlphaFoldDB" id="A0A6I3KTR6"/>
<proteinExistence type="predicted"/>
<name>A0A6I3KTR6_9NOCA</name>
<gene>
    <name evidence="1" type="ORF">GLP40_03350</name>
</gene>
<dbReference type="Proteomes" id="UP000432464">
    <property type="component" value="Unassembled WGS sequence"/>
</dbReference>
<dbReference type="EMBL" id="WMBB01000001">
    <property type="protein sequence ID" value="MTE11825.1"/>
    <property type="molecule type" value="Genomic_DNA"/>
</dbReference>